<dbReference type="InterPro" id="IPR025638">
    <property type="entry name" value="DUF4336"/>
</dbReference>
<accession>M3B205</accession>
<protein>
    <submittedName>
        <fullName evidence="1">Uncharacterized protein</fullName>
    </submittedName>
</protein>
<dbReference type="GeneID" id="27902406"/>
<dbReference type="SUPFAM" id="SSF56281">
    <property type="entry name" value="Metallo-hydrolase/oxidoreductase"/>
    <property type="match status" value="1"/>
</dbReference>
<dbReference type="OMA" id="IFRDVMA"/>
<dbReference type="HOGENOM" id="CLU_056292_0_1_1"/>
<organism evidence="1 2">
    <name type="scientific">Sphaerulina musiva (strain SO2202)</name>
    <name type="common">Poplar stem canker fungus</name>
    <name type="synonym">Septoria musiva</name>
    <dbReference type="NCBI Taxonomy" id="692275"/>
    <lineage>
        <taxon>Eukaryota</taxon>
        <taxon>Fungi</taxon>
        <taxon>Dikarya</taxon>
        <taxon>Ascomycota</taxon>
        <taxon>Pezizomycotina</taxon>
        <taxon>Dothideomycetes</taxon>
        <taxon>Dothideomycetidae</taxon>
        <taxon>Mycosphaerellales</taxon>
        <taxon>Mycosphaerellaceae</taxon>
        <taxon>Sphaerulina</taxon>
    </lineage>
</organism>
<gene>
    <name evidence="1" type="ORF">SEPMUDRAFT_148988</name>
</gene>
<dbReference type="EMBL" id="KB456263">
    <property type="protein sequence ID" value="EMF13817.1"/>
    <property type="molecule type" value="Genomic_DNA"/>
</dbReference>
<dbReference type="InterPro" id="IPR036866">
    <property type="entry name" value="RibonucZ/Hydroxyglut_hydro"/>
</dbReference>
<dbReference type="Proteomes" id="UP000016931">
    <property type="component" value="Unassembled WGS sequence"/>
</dbReference>
<name>M3B205_SPHMS</name>
<dbReference type="OrthoDB" id="421671at2759"/>
<dbReference type="PANTHER" id="PTHR33835:SF1">
    <property type="entry name" value="METALLO-BETA-LACTAMASE DOMAIN-CONTAINING PROTEIN"/>
    <property type="match status" value="1"/>
</dbReference>
<dbReference type="RefSeq" id="XP_016761938.1">
    <property type="nucleotide sequence ID" value="XM_016905269.1"/>
</dbReference>
<dbReference type="Pfam" id="PF14234">
    <property type="entry name" value="DUF4336"/>
    <property type="match status" value="1"/>
</dbReference>
<evidence type="ECO:0000313" key="1">
    <source>
        <dbReference type="EMBL" id="EMF13817.1"/>
    </source>
</evidence>
<sequence>MASGAAKLIPSDPEKVMVIRKITPDIITCSTPFLRFGRIKVGGRGTIVRLATGNLAVFSPVALTDTVKQEIASLGGKMGYIVALDQEHHIFLESYHKAYPEAKVLMPETLPKYREKQSYFQIPRDNEVLFYPNKKPEISPEFDADFDYEYVHAHGNKELVFNHRKSGTLIEADLLFNMPATEQFSKTDLDPTTGLLTKLFNSLQHTRGAALAQKRVIWYGLANPRPAFSESMKKINGWSFDRIIPCHGDVIETGGKGIFEKIMEWHLQDGAKML</sequence>
<evidence type="ECO:0000313" key="2">
    <source>
        <dbReference type="Proteomes" id="UP000016931"/>
    </source>
</evidence>
<proteinExistence type="predicted"/>
<dbReference type="eggNOG" id="ENOG502S1EZ">
    <property type="taxonomic scope" value="Eukaryota"/>
</dbReference>
<reference evidence="1 2" key="1">
    <citation type="journal article" date="2012" name="PLoS Pathog.">
        <title>Diverse lifestyles and strategies of plant pathogenesis encoded in the genomes of eighteen Dothideomycetes fungi.</title>
        <authorList>
            <person name="Ohm R.A."/>
            <person name="Feau N."/>
            <person name="Henrissat B."/>
            <person name="Schoch C.L."/>
            <person name="Horwitz B.A."/>
            <person name="Barry K.W."/>
            <person name="Condon B.J."/>
            <person name="Copeland A.C."/>
            <person name="Dhillon B."/>
            <person name="Glaser F."/>
            <person name="Hesse C.N."/>
            <person name="Kosti I."/>
            <person name="LaButti K."/>
            <person name="Lindquist E.A."/>
            <person name="Lucas S."/>
            <person name="Salamov A.A."/>
            <person name="Bradshaw R.E."/>
            <person name="Ciuffetti L."/>
            <person name="Hamelin R.C."/>
            <person name="Kema G.H.J."/>
            <person name="Lawrence C."/>
            <person name="Scott J.A."/>
            <person name="Spatafora J.W."/>
            <person name="Turgeon B.G."/>
            <person name="de Wit P.J.G.M."/>
            <person name="Zhong S."/>
            <person name="Goodwin S.B."/>
            <person name="Grigoriev I.V."/>
        </authorList>
    </citation>
    <scope>NUCLEOTIDE SEQUENCE [LARGE SCALE GENOMIC DNA]</scope>
    <source>
        <strain evidence="1 2">SO2202</strain>
    </source>
</reference>
<keyword evidence="2" id="KW-1185">Reference proteome</keyword>
<dbReference type="PANTHER" id="PTHR33835">
    <property type="entry name" value="YALI0C07656P"/>
    <property type="match status" value="1"/>
</dbReference>
<dbReference type="AlphaFoldDB" id="M3B205"/>